<proteinExistence type="predicted"/>
<reference evidence="1 2" key="1">
    <citation type="submission" date="2021-07" db="EMBL/GenBank/DDBJ databases">
        <authorList>
            <person name="Palmer J.M."/>
        </authorList>
    </citation>
    <scope>NUCLEOTIDE SEQUENCE [LARGE SCALE GENOMIC DNA]</scope>
    <source>
        <strain evidence="1 2">AT_MEX2019</strain>
        <tissue evidence="1">Muscle</tissue>
    </source>
</reference>
<evidence type="ECO:0000313" key="2">
    <source>
        <dbReference type="Proteomes" id="UP001345963"/>
    </source>
</evidence>
<dbReference type="EMBL" id="JAHUTI010071694">
    <property type="protein sequence ID" value="MED6255703.1"/>
    <property type="molecule type" value="Genomic_DNA"/>
</dbReference>
<organism evidence="1 2">
    <name type="scientific">Ataeniobius toweri</name>
    <dbReference type="NCBI Taxonomy" id="208326"/>
    <lineage>
        <taxon>Eukaryota</taxon>
        <taxon>Metazoa</taxon>
        <taxon>Chordata</taxon>
        <taxon>Craniata</taxon>
        <taxon>Vertebrata</taxon>
        <taxon>Euteleostomi</taxon>
        <taxon>Actinopterygii</taxon>
        <taxon>Neopterygii</taxon>
        <taxon>Teleostei</taxon>
        <taxon>Neoteleostei</taxon>
        <taxon>Acanthomorphata</taxon>
        <taxon>Ovalentaria</taxon>
        <taxon>Atherinomorphae</taxon>
        <taxon>Cyprinodontiformes</taxon>
        <taxon>Goodeidae</taxon>
        <taxon>Ataeniobius</taxon>
    </lineage>
</organism>
<name>A0ABU7C1S3_9TELE</name>
<accession>A0ABU7C1S3</accession>
<dbReference type="Proteomes" id="UP001345963">
    <property type="component" value="Unassembled WGS sequence"/>
</dbReference>
<sequence>MVLNHQNNLNFVSTEVSLSNLNFDRDDSHVSQFVLRLRGSSLLFLHAIGLFLALEFLRSAVSASPVPVFTQDFTLKGGSFLSSTQGTSAKLWVRSQVKEPTCCCCSIKLSEPEPL</sequence>
<keyword evidence="2" id="KW-1185">Reference proteome</keyword>
<evidence type="ECO:0000313" key="1">
    <source>
        <dbReference type="EMBL" id="MED6255703.1"/>
    </source>
</evidence>
<comment type="caution">
    <text evidence="1">The sequence shown here is derived from an EMBL/GenBank/DDBJ whole genome shotgun (WGS) entry which is preliminary data.</text>
</comment>
<protein>
    <submittedName>
        <fullName evidence="1">Uncharacterized protein</fullName>
    </submittedName>
</protein>
<gene>
    <name evidence="1" type="ORF">ATANTOWER_013577</name>
</gene>